<dbReference type="InterPro" id="IPR051010">
    <property type="entry name" value="BCAA_transport"/>
</dbReference>
<evidence type="ECO:0000313" key="8">
    <source>
        <dbReference type="EMBL" id="OOC56981.1"/>
    </source>
</evidence>
<dbReference type="EMBL" id="MCOK01000001">
    <property type="protein sequence ID" value="OOC56981.1"/>
    <property type="molecule type" value="Genomic_DNA"/>
</dbReference>
<comment type="caution">
    <text evidence="8">The sequence shown here is derived from an EMBL/GenBank/DDBJ whole genome shotgun (WGS) entry which is preliminary data.</text>
</comment>
<dbReference type="Pfam" id="PF01094">
    <property type="entry name" value="ANF_receptor"/>
    <property type="match status" value="1"/>
</dbReference>
<keyword evidence="5" id="KW-0732">Signal</keyword>
<dbReference type="AlphaFoldDB" id="A0A1V3C883"/>
<feature type="signal peptide" evidence="5">
    <location>
        <begin position="1"/>
        <end position="24"/>
    </location>
</feature>
<dbReference type="Gene3D" id="3.40.50.2300">
    <property type="match status" value="2"/>
</dbReference>
<comment type="subcellular location">
    <subcellularLocation>
        <location evidence="1">Membrane</location>
    </subcellularLocation>
</comment>
<evidence type="ECO:0000256" key="3">
    <source>
        <dbReference type="ARBA" id="ARBA00022989"/>
    </source>
</evidence>
<dbReference type="SUPFAM" id="SSF53822">
    <property type="entry name" value="Periplasmic binding protein-like I"/>
    <property type="match status" value="1"/>
</dbReference>
<dbReference type="OrthoDB" id="7337537at2"/>
<feature type="domain" description="Receptor ligand binding region" evidence="6">
    <location>
        <begin position="62"/>
        <end position="398"/>
    </location>
</feature>
<dbReference type="PROSITE" id="PS51257">
    <property type="entry name" value="PROKAR_LIPOPROTEIN"/>
    <property type="match status" value="1"/>
</dbReference>
<reference evidence="8" key="2">
    <citation type="submission" date="2016-08" db="EMBL/GenBank/DDBJ databases">
        <authorList>
            <person name="Seilhamer J.J."/>
        </authorList>
    </citation>
    <scope>NUCLEOTIDE SEQUENCE [LARGE SCALE GENOMIC DNA]</scope>
    <source>
        <strain evidence="8">UTMC102</strain>
    </source>
</reference>
<evidence type="ECO:0000313" key="9">
    <source>
        <dbReference type="Proteomes" id="UP000189004"/>
    </source>
</evidence>
<evidence type="ECO:0000256" key="2">
    <source>
        <dbReference type="ARBA" id="ARBA00022692"/>
    </source>
</evidence>
<organism evidence="8 9">
    <name type="scientific">Nocardiopsis sinuspersici</name>
    <dbReference type="NCBI Taxonomy" id="501010"/>
    <lineage>
        <taxon>Bacteria</taxon>
        <taxon>Bacillati</taxon>
        <taxon>Actinomycetota</taxon>
        <taxon>Actinomycetes</taxon>
        <taxon>Streptosporangiales</taxon>
        <taxon>Nocardiopsidaceae</taxon>
        <taxon>Nocardiopsis</taxon>
    </lineage>
</organism>
<evidence type="ECO:0000313" key="10">
    <source>
        <dbReference type="Proteomes" id="UP000584931"/>
    </source>
</evidence>
<keyword evidence="4" id="KW-0472">Membrane</keyword>
<keyword evidence="2" id="KW-0812">Transmembrane</keyword>
<dbReference type="GO" id="GO:0016020">
    <property type="term" value="C:membrane"/>
    <property type="evidence" value="ECO:0007669"/>
    <property type="project" value="UniProtKB-SubCell"/>
</dbReference>
<keyword evidence="9" id="KW-1185">Reference proteome</keyword>
<dbReference type="Proteomes" id="UP000584931">
    <property type="component" value="Unassembled WGS sequence"/>
</dbReference>
<name>A0A1V3C883_9ACTN</name>
<feature type="chain" id="PRO_5044566698" evidence="5">
    <location>
        <begin position="25"/>
        <end position="415"/>
    </location>
</feature>
<gene>
    <name evidence="7" type="ORF">HNR06_004010</name>
    <name evidence="8" type="ORF">NOSIN_04740</name>
</gene>
<evidence type="ECO:0000259" key="6">
    <source>
        <dbReference type="Pfam" id="PF01094"/>
    </source>
</evidence>
<accession>A0A1V3C883</accession>
<dbReference type="InterPro" id="IPR028082">
    <property type="entry name" value="Peripla_BP_I"/>
</dbReference>
<dbReference type="RefSeq" id="WP_077693406.1">
    <property type="nucleotide sequence ID" value="NZ_JACCHL010000001.1"/>
</dbReference>
<reference evidence="7 10" key="3">
    <citation type="submission" date="2020-07" db="EMBL/GenBank/DDBJ databases">
        <title>Sequencing the genomes of 1000 actinobacteria strains.</title>
        <authorList>
            <person name="Klenk H.-P."/>
        </authorList>
    </citation>
    <scope>NUCLEOTIDE SEQUENCE [LARGE SCALE GENOMIC DNA]</scope>
    <source>
        <strain evidence="7 10">DSM 45278</strain>
    </source>
</reference>
<keyword evidence="3" id="KW-1133">Transmembrane helix</keyword>
<reference evidence="9" key="1">
    <citation type="submission" date="2016-08" db="EMBL/GenBank/DDBJ databases">
        <authorList>
            <person name="Tokovenko B."/>
            <person name="Kalinowski J."/>
        </authorList>
    </citation>
    <scope>NUCLEOTIDE SEQUENCE [LARGE SCALE GENOMIC DNA]</scope>
    <source>
        <strain evidence="9">UTMC102</strain>
    </source>
</reference>
<evidence type="ECO:0000313" key="7">
    <source>
        <dbReference type="EMBL" id="NYH54421.1"/>
    </source>
</evidence>
<dbReference type="STRING" id="501010.NOSIN_04740"/>
<dbReference type="PANTHER" id="PTHR30483">
    <property type="entry name" value="LEUCINE-SPECIFIC-BINDING PROTEIN"/>
    <property type="match status" value="1"/>
</dbReference>
<evidence type="ECO:0000256" key="4">
    <source>
        <dbReference type="ARBA" id="ARBA00023136"/>
    </source>
</evidence>
<dbReference type="EMBL" id="JACCHL010000001">
    <property type="protein sequence ID" value="NYH54421.1"/>
    <property type="molecule type" value="Genomic_DNA"/>
</dbReference>
<evidence type="ECO:0000256" key="1">
    <source>
        <dbReference type="ARBA" id="ARBA00004370"/>
    </source>
</evidence>
<evidence type="ECO:0000256" key="5">
    <source>
        <dbReference type="SAM" id="SignalP"/>
    </source>
</evidence>
<dbReference type="PANTHER" id="PTHR30483:SF6">
    <property type="entry name" value="PERIPLASMIC BINDING PROTEIN OF ABC TRANSPORTER FOR NATURAL AMINO ACIDS"/>
    <property type="match status" value="1"/>
</dbReference>
<dbReference type="Proteomes" id="UP000189004">
    <property type="component" value="Unassembled WGS sequence"/>
</dbReference>
<sequence>MASKKALGLTAATAALVLGLTACGSGGGEGDGGDGGGEEFTYGILYPQTGNLAFLGPPQISAAKYAIAEINEAGGILGTEVPAIVEGDEAGDNAQANEAANSLVSDQVNAVIGAAASGMTQATYDTVTGAEIVQCSGSNTSAALSDIEDDGYYFRTAPSDKLSAVVMARKIAEEGHANVAIVARADDYGGGYAQALQTELENLGAQVVVNETYDPMATTFDSVVNSVANEEPDAVALIAFEEGAQVIAQFLESDVTGDQIYVTDGLNDPQLGETVNQEDPNSVKGITGVAPSAENPEFTEGLTSFNEELEVFQFAPQVYDCVTVIALAAEAAGSVDPSEYVAELPNVSRPEGTECSSFAECSDLLADGEEINYQGASGNIDFDDNGDPTAATFEIFHYGDDGHEVLAYEEHSLLD</sequence>
<dbReference type="CDD" id="cd06346">
    <property type="entry name" value="PBP1_ABC_ligand_binding-like"/>
    <property type="match status" value="1"/>
</dbReference>
<protein>
    <submittedName>
        <fullName evidence="8">Branched-chain amino acid ABC transporter substrate-binding protein</fullName>
    </submittedName>
    <submittedName>
        <fullName evidence="7">Branched-chain amino acid transport system substrate-binding protein</fullName>
    </submittedName>
</protein>
<proteinExistence type="predicted"/>
<dbReference type="InterPro" id="IPR001828">
    <property type="entry name" value="ANF_lig-bd_rcpt"/>
</dbReference>
<accession>A0A7Z0BKQ1</accession>